<dbReference type="Proteomes" id="UP000441208">
    <property type="component" value="Unassembled WGS sequence"/>
</dbReference>
<evidence type="ECO:0000313" key="14">
    <source>
        <dbReference type="Proteomes" id="UP000440367"/>
    </source>
</evidence>
<proteinExistence type="predicted"/>
<feature type="chain" id="PRO_5036381076" description="Secreted protein" evidence="1">
    <location>
        <begin position="21"/>
        <end position="82"/>
    </location>
</feature>
<gene>
    <name evidence="10" type="ORF">PF001_g30609</name>
    <name evidence="9" type="ORF">PF002_g31084</name>
    <name evidence="8" type="ORF">PF004_g30045</name>
    <name evidence="7" type="ORF">PF005_g30834</name>
    <name evidence="6" type="ORF">PF006_g30591</name>
    <name evidence="5" type="ORF">PF007_g30518</name>
    <name evidence="2" type="ORF">PF009_g31009</name>
    <name evidence="4" type="ORF">PF010_g30488</name>
    <name evidence="3" type="ORF">PF011_g30030</name>
</gene>
<evidence type="ECO:0000313" key="6">
    <source>
        <dbReference type="EMBL" id="KAE9064851.1"/>
    </source>
</evidence>
<organism evidence="10 13">
    <name type="scientific">Phytophthora fragariae</name>
    <dbReference type="NCBI Taxonomy" id="53985"/>
    <lineage>
        <taxon>Eukaryota</taxon>
        <taxon>Sar</taxon>
        <taxon>Stramenopiles</taxon>
        <taxon>Oomycota</taxon>
        <taxon>Peronosporomycetes</taxon>
        <taxon>Peronosporales</taxon>
        <taxon>Peronosporaceae</taxon>
        <taxon>Phytophthora</taxon>
    </lineage>
</organism>
<dbReference type="Proteomes" id="UP000460718">
    <property type="component" value="Unassembled WGS sequence"/>
</dbReference>
<evidence type="ECO:0000256" key="1">
    <source>
        <dbReference type="SAM" id="SignalP"/>
    </source>
</evidence>
<dbReference type="AlphaFoldDB" id="A0A6A4AYP8"/>
<evidence type="ECO:0000313" key="11">
    <source>
        <dbReference type="Proteomes" id="UP000429523"/>
    </source>
</evidence>
<keyword evidence="1" id="KW-0732">Signal</keyword>
<reference evidence="11 12" key="1">
    <citation type="submission" date="2018-08" db="EMBL/GenBank/DDBJ databases">
        <title>Genomic investigation of the strawberry pathogen Phytophthora fragariae indicates pathogenicity is determined by transcriptional variation in three key races.</title>
        <authorList>
            <person name="Adams T.M."/>
            <person name="Armitage A.D."/>
            <person name="Sobczyk M.K."/>
            <person name="Bates H.J."/>
            <person name="Dunwell J.M."/>
            <person name="Nellist C.F."/>
            <person name="Harrison R.J."/>
        </authorList>
    </citation>
    <scope>NUCLEOTIDE SEQUENCE [LARGE SCALE GENOMIC DNA]</scope>
    <source>
        <strain evidence="10 13">A4</strain>
        <strain evidence="9 14">BC-1</strain>
        <strain evidence="8 18">BC-23</strain>
        <strain evidence="7 12">NOV-27</strain>
        <strain evidence="6 15">NOV-5</strain>
        <strain evidence="5 16">NOV-71</strain>
        <strain evidence="2 11">NOV-9</strain>
        <strain evidence="4 19">ONT-3</strain>
        <strain evidence="3 17">SCRP245</strain>
    </source>
</reference>
<evidence type="ECO:0000313" key="13">
    <source>
        <dbReference type="Proteomes" id="UP000437068"/>
    </source>
</evidence>
<evidence type="ECO:0000313" key="9">
    <source>
        <dbReference type="EMBL" id="KAE9166559.1"/>
    </source>
</evidence>
<evidence type="ECO:0000313" key="2">
    <source>
        <dbReference type="EMBL" id="KAE8918678.1"/>
    </source>
</evidence>
<feature type="signal peptide" evidence="1">
    <location>
        <begin position="1"/>
        <end position="20"/>
    </location>
</feature>
<accession>A0A6A4AYP8</accession>
<evidence type="ECO:0000313" key="18">
    <source>
        <dbReference type="Proteomes" id="UP000476176"/>
    </source>
</evidence>
<dbReference type="Proteomes" id="UP000437068">
    <property type="component" value="Unassembled WGS sequence"/>
</dbReference>
<evidence type="ECO:0000313" key="19">
    <source>
        <dbReference type="Proteomes" id="UP000488956"/>
    </source>
</evidence>
<dbReference type="EMBL" id="QXGF01005431">
    <property type="protein sequence ID" value="KAE8918678.1"/>
    <property type="molecule type" value="Genomic_DNA"/>
</dbReference>
<dbReference type="EMBL" id="QXFW01005921">
    <property type="protein sequence ID" value="KAE8960617.1"/>
    <property type="molecule type" value="Genomic_DNA"/>
</dbReference>
<dbReference type="Proteomes" id="UP000476176">
    <property type="component" value="Unassembled WGS sequence"/>
</dbReference>
<evidence type="ECO:0008006" key="20">
    <source>
        <dbReference type="Google" id="ProtNLM"/>
    </source>
</evidence>
<evidence type="ECO:0000313" key="7">
    <source>
        <dbReference type="EMBL" id="KAE9162472.1"/>
    </source>
</evidence>
<dbReference type="Proteomes" id="UP000488956">
    <property type="component" value="Unassembled WGS sequence"/>
</dbReference>
<comment type="caution">
    <text evidence="10">The sequence shown here is derived from an EMBL/GenBank/DDBJ whole genome shotgun (WGS) entry which is preliminary data.</text>
</comment>
<dbReference type="EMBL" id="QXFZ01005531">
    <property type="protein sequence ID" value="KAE9060686.1"/>
    <property type="molecule type" value="Genomic_DNA"/>
</dbReference>
<evidence type="ECO:0000313" key="15">
    <source>
        <dbReference type="Proteomes" id="UP000440732"/>
    </source>
</evidence>
<keyword evidence="12" id="KW-1185">Reference proteome</keyword>
<dbReference type="EMBL" id="QXFX01005857">
    <property type="protein sequence ID" value="KAE9059775.1"/>
    <property type="molecule type" value="Genomic_DNA"/>
</dbReference>
<protein>
    <recommendedName>
        <fullName evidence="20">Secreted protein</fullName>
    </recommendedName>
</protein>
<dbReference type="Proteomes" id="UP000440367">
    <property type="component" value="Unassembled WGS sequence"/>
</dbReference>
<dbReference type="Proteomes" id="UP000440732">
    <property type="component" value="Unassembled WGS sequence"/>
</dbReference>
<dbReference type="Proteomes" id="UP000429523">
    <property type="component" value="Unassembled WGS sequence"/>
</dbReference>
<name>A0A6A4AYP8_9STRA</name>
<evidence type="ECO:0000313" key="4">
    <source>
        <dbReference type="EMBL" id="KAE9059775.1"/>
    </source>
</evidence>
<evidence type="ECO:0000313" key="16">
    <source>
        <dbReference type="Proteomes" id="UP000441208"/>
    </source>
</evidence>
<evidence type="ECO:0000313" key="5">
    <source>
        <dbReference type="EMBL" id="KAE9060686.1"/>
    </source>
</evidence>
<evidence type="ECO:0000313" key="10">
    <source>
        <dbReference type="EMBL" id="KAE9266125.1"/>
    </source>
</evidence>
<dbReference type="EMBL" id="QXGA01005983">
    <property type="protein sequence ID" value="KAE9064851.1"/>
    <property type="molecule type" value="Genomic_DNA"/>
</dbReference>
<dbReference type="EMBL" id="QXGB01005682">
    <property type="protein sequence ID" value="KAE9162472.1"/>
    <property type="molecule type" value="Genomic_DNA"/>
</dbReference>
<dbReference type="EMBL" id="QXGC01005934">
    <property type="protein sequence ID" value="KAE9163764.1"/>
    <property type="molecule type" value="Genomic_DNA"/>
</dbReference>
<evidence type="ECO:0000313" key="17">
    <source>
        <dbReference type="Proteomes" id="UP000460718"/>
    </source>
</evidence>
<evidence type="ECO:0000313" key="8">
    <source>
        <dbReference type="EMBL" id="KAE9163764.1"/>
    </source>
</evidence>
<evidence type="ECO:0000313" key="12">
    <source>
        <dbReference type="Proteomes" id="UP000433483"/>
    </source>
</evidence>
<sequence length="82" mass="8906">MLFACSAGLSLLAFHTAALSACLSYVRIASYRCCPASSRPRRWLPRRRRAADPWSWASARDARVRCESGSHAGAGTPRASPV</sequence>
<dbReference type="Proteomes" id="UP000433483">
    <property type="component" value="Unassembled WGS sequence"/>
</dbReference>
<evidence type="ECO:0000313" key="3">
    <source>
        <dbReference type="EMBL" id="KAE8960617.1"/>
    </source>
</evidence>
<dbReference type="EMBL" id="QXGD01005329">
    <property type="protein sequence ID" value="KAE9166559.1"/>
    <property type="molecule type" value="Genomic_DNA"/>
</dbReference>
<dbReference type="EMBL" id="QXGE01006008">
    <property type="protein sequence ID" value="KAE9266125.1"/>
    <property type="molecule type" value="Genomic_DNA"/>
</dbReference>